<evidence type="ECO:0000313" key="2">
    <source>
        <dbReference type="Proteomes" id="UP000828941"/>
    </source>
</evidence>
<dbReference type="Proteomes" id="UP000828941">
    <property type="component" value="Chromosome 3"/>
</dbReference>
<comment type="caution">
    <text evidence="1">The sequence shown here is derived from an EMBL/GenBank/DDBJ whole genome shotgun (WGS) entry which is preliminary data.</text>
</comment>
<accession>A0ACB9PQW2</accession>
<gene>
    <name evidence="1" type="ORF">L6164_005155</name>
</gene>
<dbReference type="EMBL" id="CM039428">
    <property type="protein sequence ID" value="KAI4350730.1"/>
    <property type="molecule type" value="Genomic_DNA"/>
</dbReference>
<reference evidence="1 2" key="1">
    <citation type="journal article" date="2022" name="DNA Res.">
        <title>Chromosomal-level genome assembly of the orchid tree Bauhinia variegata (Leguminosae; Cercidoideae) supports the allotetraploid origin hypothesis of Bauhinia.</title>
        <authorList>
            <person name="Zhong Y."/>
            <person name="Chen Y."/>
            <person name="Zheng D."/>
            <person name="Pang J."/>
            <person name="Liu Y."/>
            <person name="Luo S."/>
            <person name="Meng S."/>
            <person name="Qian L."/>
            <person name="Wei D."/>
            <person name="Dai S."/>
            <person name="Zhou R."/>
        </authorList>
    </citation>
    <scope>NUCLEOTIDE SEQUENCE [LARGE SCALE GENOMIC DNA]</scope>
    <source>
        <strain evidence="1">BV-YZ2020</strain>
    </source>
</reference>
<protein>
    <submittedName>
        <fullName evidence="1">Uncharacterized protein</fullName>
    </submittedName>
</protein>
<proteinExistence type="predicted"/>
<organism evidence="1 2">
    <name type="scientific">Bauhinia variegata</name>
    <name type="common">Purple orchid tree</name>
    <name type="synonym">Phanera variegata</name>
    <dbReference type="NCBI Taxonomy" id="167791"/>
    <lineage>
        <taxon>Eukaryota</taxon>
        <taxon>Viridiplantae</taxon>
        <taxon>Streptophyta</taxon>
        <taxon>Embryophyta</taxon>
        <taxon>Tracheophyta</taxon>
        <taxon>Spermatophyta</taxon>
        <taxon>Magnoliopsida</taxon>
        <taxon>eudicotyledons</taxon>
        <taxon>Gunneridae</taxon>
        <taxon>Pentapetalae</taxon>
        <taxon>rosids</taxon>
        <taxon>fabids</taxon>
        <taxon>Fabales</taxon>
        <taxon>Fabaceae</taxon>
        <taxon>Cercidoideae</taxon>
        <taxon>Cercideae</taxon>
        <taxon>Bauhiniinae</taxon>
        <taxon>Bauhinia</taxon>
    </lineage>
</organism>
<name>A0ACB9PQW2_BAUVA</name>
<keyword evidence="2" id="KW-1185">Reference proteome</keyword>
<sequence length="1713" mass="190027">MGVHGLWELLAPVGRRVSVETLAGKKLAIDASIWMVQFMKAMRDEKGETIRNAHLLGFFRRICKLLFLRTKPVFVFDGGTPALKRRTVLARRKQREMAQAKVRKTAEKLLLNHLKALKLKELADDIKNQRLKQKTDTKGQKKSDQSYLGRTDVKELDEISGEKFASEMGKNLSRTIASRSCNQEELDEMLAASMVAEEDGTLADIGVASAAVNLPDEEVDANEDMMLPIVNAEIDPSVFAALPHSIQFDILAQYKGRKTEELVKNIDNHKHEVSDKGKGKGILSEIDMVGCSSRNDDAMISGNYNQDKVDEMLAASIVSEENGNLANSAPASVGAYTFEEEDGNFDEDEEMILPTMHGEVDPAVLASLPPSMQLDLLVQMRERLIAENRQKYQKVKKDPAKFSELQILAYLKTVSFRREIDQVQKTAAGGGEGGVQISRIASEANREYIFSSSFTGDKQELTSNRLEKDKGKQQTMQARNPSQSSVKSKAPANDSNSPSKSVSDEPEGPFDESIQTYLDERGRFRVSRLRAMGMHMTRDIQRNLDMMKEIEQERRDVSKASNINALLHVKKDKSASRISGNQLVGASHEINVDFVGKHTGNKQSVLESDTSIEISFKDDEEIKCLNDDDDFFASLVADNSSAVSKEQPSDPNSDSDWEEGIIEGKSNVFSGDIGVEMGPSVVKDDNCDESEIEWEEGVSDGAKSTLSCPVESHKVASRGCLEEEADLQEAIRRSLDSNTDGELNLKSSLDEHSDADEGKFDYALQHDDNLVGSGVNDCNDDTELLNIENGKGRSTFPREVGNERNESLYQFDDGDEKIDNVTSNNPQTSHSTGSQSKLSLPYHSDNLELPTNKPCMIDKGSHSEDLLSDANERMKNEVNMVVEQILDTRGEDGKVSTNYKSPNFNSLAATEEEKKNYNNEAEPLGISTEITSTAAPFVESSLKGSTGDLNAWSKLPRKDNDGSFVERKSDLGNGTVKAYGDLPAGVTEVILEEEMRNLDQEYINLENEHRKLERNAESVNSELFTECQELLQMFGLPYIIAPMEAEAQCAYLELAKLVDGVVTDDSDVLLFGGRSVYKNIFDDRKYVETYFVEDVEKELGLTREKLIRMALLLGSDYTEGVSGIGIVNAIEVVNAFPEEDGLLKFRRWVESPDPTILGMFDAKSGSSTNNRGSKVEENKGCSNSNTEEAASDKNISQEQEQKECSDYIQEIKQTFMDKHRNVSKNWHIPTSFPSETVISAYHSPQVDKSTEPFTWGKPDHLVLRKLCWEKFGWTSQKADELLLPVLKEYNKHETQLRLEAFYTFNERFAKIRSKRIKKAIKGITGNQTSELIDDSTEDLSKSMKTGKGSPVGPGEKKSETSKGIEQNLSAMNNSKLKQSGKRKNAGVADAKVQSRKKGNTRNPGSVPGLSEVENLEQYTQAGEEQSDGKALSWNGSGRGRGRGRGVGVGRGKKKGNPGFESCDTTSTDSESYDHEQRLNVENSKGLQQVRRSMRSRKPVTYYMKDTEIDDNDSFDLSNKISLNEEATEENLSSIHGACGDATTDFCLEKQSSMNNVSLKEDSSKPHLELGGGFCADESETSHPGTSSYDNFKVDSSTDYPKMGGGFCEDDRETENNYDNIHGDIADTVDEADNDKYNIDQSGSGIDRVGNELRDTGTACTYNLDPNRSHVDARSNHDHFDVSVLTPENAHNNTESSTGGLSAMPFLRKKRRKS</sequence>
<evidence type="ECO:0000313" key="1">
    <source>
        <dbReference type="EMBL" id="KAI4350730.1"/>
    </source>
</evidence>